<feature type="domain" description="Amidohydrolase-related" evidence="2">
    <location>
        <begin position="8"/>
        <end position="291"/>
    </location>
</feature>
<name>A0ABV2ZID1_9ACTN</name>
<protein>
    <submittedName>
        <fullName evidence="3">Amidohydrolase family protein</fullName>
    </submittedName>
</protein>
<dbReference type="InterPro" id="IPR052350">
    <property type="entry name" value="Metallo-dep_Lactonases"/>
</dbReference>
<evidence type="ECO:0000256" key="1">
    <source>
        <dbReference type="ARBA" id="ARBA00038310"/>
    </source>
</evidence>
<dbReference type="RefSeq" id="WP_361702760.1">
    <property type="nucleotide sequence ID" value="NZ_JBEZVE010000008.1"/>
</dbReference>
<evidence type="ECO:0000313" key="3">
    <source>
        <dbReference type="EMBL" id="MEU3782058.1"/>
    </source>
</evidence>
<dbReference type="Proteomes" id="UP001550739">
    <property type="component" value="Unassembled WGS sequence"/>
</dbReference>
<dbReference type="PANTHER" id="PTHR43569">
    <property type="entry name" value="AMIDOHYDROLASE"/>
    <property type="match status" value="1"/>
</dbReference>
<accession>A0ABV2ZID1</accession>
<sequence length="303" mass="33193">MSDLLELVDSHHHVWDPDHRPQPWLDEPGHAPVRRAFAVDDLRAAATRPIAGRRLGGTVVVQCVTSLPETRELLALAEEDPLVGAVVGWADLTSAAVGDVLDELRSGPGGRRLRSVRHLVQQEHDPGWLQRPCVQRGLRALGERGLAYDVLVRSPQLPQAIRLAESLPGLPLVLDHAGKPPLLGRDLDALEVWERDVRRLAAHPQVMCKVSGLITEADHATWTTADIRPVWDVLLAAFGPQRLMFGSDWPVCFLAGGWDRWAATVEELLDDCSPGETEAVLRGAATAFYGLNSHVRKAETPCS</sequence>
<dbReference type="InterPro" id="IPR032466">
    <property type="entry name" value="Metal_Hydrolase"/>
</dbReference>
<comment type="similarity">
    <text evidence="1">Belongs to the metallo-dependent hydrolases superfamily.</text>
</comment>
<dbReference type="PANTHER" id="PTHR43569:SF2">
    <property type="entry name" value="AMIDOHYDROLASE-RELATED DOMAIN-CONTAINING PROTEIN"/>
    <property type="match status" value="1"/>
</dbReference>
<dbReference type="SUPFAM" id="SSF51556">
    <property type="entry name" value="Metallo-dependent hydrolases"/>
    <property type="match status" value="1"/>
</dbReference>
<evidence type="ECO:0000259" key="2">
    <source>
        <dbReference type="Pfam" id="PF04909"/>
    </source>
</evidence>
<proteinExistence type="inferred from homology"/>
<dbReference type="Pfam" id="PF04909">
    <property type="entry name" value="Amidohydro_2"/>
    <property type="match status" value="1"/>
</dbReference>
<dbReference type="Gene3D" id="3.20.20.140">
    <property type="entry name" value="Metal-dependent hydrolases"/>
    <property type="match status" value="1"/>
</dbReference>
<dbReference type="EMBL" id="JBEZVE010000008">
    <property type="protein sequence ID" value="MEU3782058.1"/>
    <property type="molecule type" value="Genomic_DNA"/>
</dbReference>
<organism evidence="3 4">
    <name type="scientific">Streptomyces sp. 900129855</name>
    <dbReference type="NCBI Taxonomy" id="3155129"/>
    <lineage>
        <taxon>Bacteria</taxon>
        <taxon>Bacillati</taxon>
        <taxon>Actinomycetota</taxon>
        <taxon>Actinomycetes</taxon>
        <taxon>Kitasatosporales</taxon>
        <taxon>Streptomycetaceae</taxon>
        <taxon>Streptomyces</taxon>
    </lineage>
</organism>
<gene>
    <name evidence="3" type="ORF">AB0E89_16050</name>
</gene>
<comment type="caution">
    <text evidence="3">The sequence shown here is derived from an EMBL/GenBank/DDBJ whole genome shotgun (WGS) entry which is preliminary data.</text>
</comment>
<keyword evidence="4" id="KW-1185">Reference proteome</keyword>
<reference evidence="3 4" key="1">
    <citation type="submission" date="2024-06" db="EMBL/GenBank/DDBJ databases">
        <title>The Natural Products Discovery Center: Release of the First 8490 Sequenced Strains for Exploring Actinobacteria Biosynthetic Diversity.</title>
        <authorList>
            <person name="Kalkreuter E."/>
            <person name="Kautsar S.A."/>
            <person name="Yang D."/>
            <person name="Bader C.D."/>
            <person name="Teijaro C.N."/>
            <person name="Fluegel L."/>
            <person name="Davis C.M."/>
            <person name="Simpson J.R."/>
            <person name="Lauterbach L."/>
            <person name="Steele A.D."/>
            <person name="Gui C."/>
            <person name="Meng S."/>
            <person name="Li G."/>
            <person name="Viehrig K."/>
            <person name="Ye F."/>
            <person name="Su P."/>
            <person name="Kiefer A.F."/>
            <person name="Nichols A."/>
            <person name="Cepeda A.J."/>
            <person name="Yan W."/>
            <person name="Fan B."/>
            <person name="Jiang Y."/>
            <person name="Adhikari A."/>
            <person name="Zheng C.-J."/>
            <person name="Schuster L."/>
            <person name="Cowan T.M."/>
            <person name="Smanski M.J."/>
            <person name="Chevrette M.G."/>
            <person name="De Carvalho L.P.S."/>
            <person name="Shen B."/>
        </authorList>
    </citation>
    <scope>NUCLEOTIDE SEQUENCE [LARGE SCALE GENOMIC DNA]</scope>
    <source>
        <strain evidence="3 4">NPDC033843</strain>
    </source>
</reference>
<evidence type="ECO:0000313" key="4">
    <source>
        <dbReference type="Proteomes" id="UP001550739"/>
    </source>
</evidence>
<dbReference type="InterPro" id="IPR006680">
    <property type="entry name" value="Amidohydro-rel"/>
</dbReference>